<dbReference type="InterPro" id="IPR011146">
    <property type="entry name" value="HIT-like"/>
</dbReference>
<name>A0A0G0LC29_9BACT</name>
<dbReference type="AlphaFoldDB" id="A0A0G0LC29"/>
<proteinExistence type="predicted"/>
<sequence length="142" mass="17070">MCDFCDNNILQKQSLFFNDIAGFIYPRKPVIFGHVMLVPKRHVEYFYDLTDIEIIEMRNLIKKLFEGFKNIHHATGFNLFTNNGQKADQHIPHVHWQIFMRFNNEKYSPYDVLNGKIDRENISSLDKEWEKRKDRIAKLIKH</sequence>
<dbReference type="PANTHER" id="PTHR42997:SF1">
    <property type="entry name" value="AP-4-A PHOSPHORYLASE"/>
    <property type="match status" value="1"/>
</dbReference>
<dbReference type="GO" id="GO:0003824">
    <property type="term" value="F:catalytic activity"/>
    <property type="evidence" value="ECO:0007669"/>
    <property type="project" value="InterPro"/>
</dbReference>
<dbReference type="PANTHER" id="PTHR42997">
    <property type="entry name" value="HIT FAMILY HYDROLASE"/>
    <property type="match status" value="1"/>
</dbReference>
<comment type="caution">
    <text evidence="1">Lacks conserved residue(s) required for the propagation of feature annotation.</text>
</comment>
<dbReference type="Gene3D" id="3.30.428.10">
    <property type="entry name" value="HIT-like"/>
    <property type="match status" value="1"/>
</dbReference>
<dbReference type="EMBL" id="LBVL01000006">
    <property type="protein sequence ID" value="KKQ85425.1"/>
    <property type="molecule type" value="Genomic_DNA"/>
</dbReference>
<feature type="domain" description="HIT" evidence="2">
    <location>
        <begin position="1"/>
        <end position="108"/>
    </location>
</feature>
<dbReference type="Proteomes" id="UP000034081">
    <property type="component" value="Unassembled WGS sequence"/>
</dbReference>
<accession>A0A0G0LC29</accession>
<evidence type="ECO:0000256" key="1">
    <source>
        <dbReference type="PROSITE-ProRule" id="PRU00464"/>
    </source>
</evidence>
<dbReference type="SUPFAM" id="SSF54197">
    <property type="entry name" value="HIT-like"/>
    <property type="match status" value="1"/>
</dbReference>
<dbReference type="PROSITE" id="PS51084">
    <property type="entry name" value="HIT_2"/>
    <property type="match status" value="1"/>
</dbReference>
<comment type="caution">
    <text evidence="3">The sequence shown here is derived from an EMBL/GenBank/DDBJ whole genome shotgun (WGS) entry which is preliminary data.</text>
</comment>
<gene>
    <name evidence="3" type="ORF">UT08_C0006G0008</name>
</gene>
<dbReference type="Pfam" id="PF01230">
    <property type="entry name" value="HIT"/>
    <property type="match status" value="1"/>
</dbReference>
<organism evidence="3 4">
    <name type="scientific">Candidatus Woesebacteria bacterium GW2011_GWB1_38_8</name>
    <dbReference type="NCBI Taxonomy" id="1618570"/>
    <lineage>
        <taxon>Bacteria</taxon>
        <taxon>Candidatus Woeseibacteriota</taxon>
    </lineage>
</organism>
<evidence type="ECO:0000259" key="2">
    <source>
        <dbReference type="PROSITE" id="PS51084"/>
    </source>
</evidence>
<dbReference type="InterPro" id="IPR052908">
    <property type="entry name" value="AP-4-A_phosphorylase"/>
</dbReference>
<evidence type="ECO:0000313" key="3">
    <source>
        <dbReference type="EMBL" id="KKQ85425.1"/>
    </source>
</evidence>
<reference evidence="3 4" key="1">
    <citation type="journal article" date="2015" name="Nature">
        <title>rRNA introns, odd ribosomes, and small enigmatic genomes across a large radiation of phyla.</title>
        <authorList>
            <person name="Brown C.T."/>
            <person name="Hug L.A."/>
            <person name="Thomas B.C."/>
            <person name="Sharon I."/>
            <person name="Castelle C.J."/>
            <person name="Singh A."/>
            <person name="Wilkins M.J."/>
            <person name="Williams K.H."/>
            <person name="Banfield J.F."/>
        </authorList>
    </citation>
    <scope>NUCLEOTIDE SEQUENCE [LARGE SCALE GENOMIC DNA]</scope>
</reference>
<evidence type="ECO:0000313" key="4">
    <source>
        <dbReference type="Proteomes" id="UP000034081"/>
    </source>
</evidence>
<dbReference type="InterPro" id="IPR036265">
    <property type="entry name" value="HIT-like_sf"/>
</dbReference>
<dbReference type="STRING" id="1618570.UT08_C0006G0008"/>
<protein>
    <recommendedName>
        <fullName evidence="2">HIT domain-containing protein</fullName>
    </recommendedName>
</protein>